<evidence type="ECO:0000256" key="1">
    <source>
        <dbReference type="ARBA" id="ARBA00004245"/>
    </source>
</evidence>
<comment type="similarity">
    <text evidence="2">Belongs to the WD repeat ARPC1 family.</text>
</comment>
<dbReference type="GO" id="GO:0005885">
    <property type="term" value="C:Arp2/3 protein complex"/>
    <property type="evidence" value="ECO:0007669"/>
    <property type="project" value="InterPro"/>
</dbReference>
<keyword evidence="14" id="KW-1185">Reference proteome</keyword>
<organism evidence="13 14">
    <name type="scientific">Protomyces lactucae-debilis</name>
    <dbReference type="NCBI Taxonomy" id="2754530"/>
    <lineage>
        <taxon>Eukaryota</taxon>
        <taxon>Fungi</taxon>
        <taxon>Dikarya</taxon>
        <taxon>Ascomycota</taxon>
        <taxon>Taphrinomycotina</taxon>
        <taxon>Taphrinomycetes</taxon>
        <taxon>Taphrinales</taxon>
        <taxon>Protomycetaceae</taxon>
        <taxon>Protomyces</taxon>
    </lineage>
</organism>
<dbReference type="OMA" id="YVWEPSP"/>
<name>A0A1Y2F7R9_PROLT</name>
<feature type="region of interest" description="Disordered" evidence="11">
    <location>
        <begin position="37"/>
        <end position="59"/>
    </location>
</feature>
<dbReference type="InterPro" id="IPR015943">
    <property type="entry name" value="WD40/YVTN_repeat-like_dom_sf"/>
</dbReference>
<dbReference type="GeneID" id="63786272"/>
<dbReference type="EMBL" id="MCFI01000014">
    <property type="protein sequence ID" value="ORY79909.1"/>
    <property type="molecule type" value="Genomic_DNA"/>
</dbReference>
<evidence type="ECO:0000256" key="9">
    <source>
        <dbReference type="ARBA" id="ARBA00041789"/>
    </source>
</evidence>
<keyword evidence="3" id="KW-0963">Cytoplasm</keyword>
<sequence length="429" mass="47318">MRRDRQIPNLKTQQNVEGWSSLVQWTLPSHLKYASAMTSRRRRRTTATGATRTGKIERPSLSSMSTELHHLNLEGPITAHAFNADRTQVAVSKNSNVVEIYKRASIHAKFILEAVLSDHDKLVTSIDWAPTTNRIVTCSQDRNANVWTWDATKGLWKPTLVLLRMQRGATMVRWSPKEDKFAVASAARLIAICYFEEENDWWISKHLKKPIKSTILSLDWHPNNVLLAAGSTDMRVRVFSAFIKDVDAKPEPSVWGSRLPFNTLCLEANAGGWIHDVQFSPSGDCIAYATHASTLEIATPGEDGAANVTKVPYGGLPMTSLQFVSETAFVAAGHNCAPVLFSGDAGTWQETRAIDTKAGVEKEEVGAFKSLRNSFRDMDMKGGAGTSETALPTIHQNTVTQVSAYKGERGHVSQVSTSGVDGRIVVWQV</sequence>
<feature type="repeat" description="WD" evidence="10">
    <location>
        <begin position="116"/>
        <end position="147"/>
    </location>
</feature>
<dbReference type="PANTHER" id="PTHR10709:SF2">
    <property type="entry name" value="ACTIN-RELATED PROTEIN 2_3 COMPLEX SUBUNIT"/>
    <property type="match status" value="1"/>
</dbReference>
<dbReference type="GO" id="GO:0034314">
    <property type="term" value="P:Arp2/3 complex-mediated actin nucleation"/>
    <property type="evidence" value="ECO:0007669"/>
    <property type="project" value="InterPro"/>
</dbReference>
<proteinExistence type="inferred from homology"/>
<dbReference type="PROSITE" id="PS50294">
    <property type="entry name" value="WD_REPEATS_REGION"/>
    <property type="match status" value="1"/>
</dbReference>
<feature type="domain" description="Anaphase-promoting complex subunit 4-like WD40" evidence="12">
    <location>
        <begin position="173"/>
        <end position="241"/>
    </location>
</feature>
<protein>
    <recommendedName>
        <fullName evidence="8">Arp2/3 complex 41 kDa subunit</fullName>
    </recommendedName>
    <alternativeName>
        <fullName evidence="9">p41-ARC</fullName>
    </alternativeName>
</protein>
<evidence type="ECO:0000256" key="8">
    <source>
        <dbReference type="ARBA" id="ARBA00041244"/>
    </source>
</evidence>
<dbReference type="Pfam" id="PF00400">
    <property type="entry name" value="WD40"/>
    <property type="match status" value="1"/>
</dbReference>
<evidence type="ECO:0000313" key="14">
    <source>
        <dbReference type="Proteomes" id="UP000193685"/>
    </source>
</evidence>
<gene>
    <name evidence="13" type="ORF">BCR37DRAFT_381332</name>
</gene>
<dbReference type="GO" id="GO:0051015">
    <property type="term" value="F:actin filament binding"/>
    <property type="evidence" value="ECO:0007669"/>
    <property type="project" value="TreeGrafter"/>
</dbReference>
<dbReference type="InterPro" id="IPR001680">
    <property type="entry name" value="WD40_rpt"/>
</dbReference>
<dbReference type="InterPro" id="IPR024977">
    <property type="entry name" value="Apc4-like_WD40_dom"/>
</dbReference>
<dbReference type="Pfam" id="PF12894">
    <property type="entry name" value="ANAPC4_WD40"/>
    <property type="match status" value="1"/>
</dbReference>
<evidence type="ECO:0000256" key="10">
    <source>
        <dbReference type="PROSITE-ProRule" id="PRU00221"/>
    </source>
</evidence>
<dbReference type="AlphaFoldDB" id="A0A1Y2F7R9"/>
<dbReference type="InterPro" id="IPR036322">
    <property type="entry name" value="WD40_repeat_dom_sf"/>
</dbReference>
<evidence type="ECO:0000256" key="6">
    <source>
        <dbReference type="ARBA" id="ARBA00023203"/>
    </source>
</evidence>
<evidence type="ECO:0000256" key="7">
    <source>
        <dbReference type="ARBA" id="ARBA00023212"/>
    </source>
</evidence>
<dbReference type="STRING" id="56484.A0A1Y2F7R9"/>
<evidence type="ECO:0000256" key="5">
    <source>
        <dbReference type="ARBA" id="ARBA00022737"/>
    </source>
</evidence>
<reference evidence="13 14" key="1">
    <citation type="submission" date="2016-07" db="EMBL/GenBank/DDBJ databases">
        <title>Pervasive Adenine N6-methylation of Active Genes in Fungi.</title>
        <authorList>
            <consortium name="DOE Joint Genome Institute"/>
            <person name="Mondo S.J."/>
            <person name="Dannebaum R.O."/>
            <person name="Kuo R.C."/>
            <person name="Labutti K."/>
            <person name="Haridas S."/>
            <person name="Kuo A."/>
            <person name="Salamov A."/>
            <person name="Ahrendt S.R."/>
            <person name="Lipzen A."/>
            <person name="Sullivan W."/>
            <person name="Andreopoulos W.B."/>
            <person name="Clum A."/>
            <person name="Lindquist E."/>
            <person name="Daum C."/>
            <person name="Ramamoorthy G.K."/>
            <person name="Gryganskyi A."/>
            <person name="Culley D."/>
            <person name="Magnuson J.K."/>
            <person name="James T.Y."/>
            <person name="O'Malley M.A."/>
            <person name="Stajich J.E."/>
            <person name="Spatafora J.W."/>
            <person name="Visel A."/>
            <person name="Grigoriev I.V."/>
        </authorList>
    </citation>
    <scope>NUCLEOTIDE SEQUENCE [LARGE SCALE GENOMIC DNA]</scope>
    <source>
        <strain evidence="13 14">12-1054</strain>
    </source>
</reference>
<evidence type="ECO:0000256" key="2">
    <source>
        <dbReference type="ARBA" id="ARBA00006260"/>
    </source>
</evidence>
<keyword evidence="4 10" id="KW-0853">WD repeat</keyword>
<dbReference type="SMART" id="SM00320">
    <property type="entry name" value="WD40"/>
    <property type="match status" value="5"/>
</dbReference>
<keyword evidence="6" id="KW-0009">Actin-binding</keyword>
<dbReference type="Gene3D" id="2.130.10.10">
    <property type="entry name" value="YVTN repeat-like/Quinoprotein amine dehydrogenase"/>
    <property type="match status" value="1"/>
</dbReference>
<dbReference type="RefSeq" id="XP_040724043.1">
    <property type="nucleotide sequence ID" value="XM_040869673.1"/>
</dbReference>
<dbReference type="OrthoDB" id="406844at2759"/>
<dbReference type="Proteomes" id="UP000193685">
    <property type="component" value="Unassembled WGS sequence"/>
</dbReference>
<keyword evidence="7" id="KW-0206">Cytoskeleton</keyword>
<accession>A0A1Y2F7R9</accession>
<comment type="subcellular location">
    <subcellularLocation>
        <location evidence="1">Cytoplasm</location>
        <location evidence="1">Cytoskeleton</location>
    </subcellularLocation>
</comment>
<dbReference type="PROSITE" id="PS50082">
    <property type="entry name" value="WD_REPEATS_2"/>
    <property type="match status" value="1"/>
</dbReference>
<keyword evidence="5" id="KW-0677">Repeat</keyword>
<evidence type="ECO:0000313" key="13">
    <source>
        <dbReference type="EMBL" id="ORY79909.1"/>
    </source>
</evidence>
<evidence type="ECO:0000256" key="11">
    <source>
        <dbReference type="SAM" id="MobiDB-lite"/>
    </source>
</evidence>
<dbReference type="SUPFAM" id="SSF50978">
    <property type="entry name" value="WD40 repeat-like"/>
    <property type="match status" value="1"/>
</dbReference>
<evidence type="ECO:0000256" key="4">
    <source>
        <dbReference type="ARBA" id="ARBA00022574"/>
    </source>
</evidence>
<evidence type="ECO:0000256" key="3">
    <source>
        <dbReference type="ARBA" id="ARBA00022490"/>
    </source>
</evidence>
<evidence type="ECO:0000259" key="12">
    <source>
        <dbReference type="Pfam" id="PF12894"/>
    </source>
</evidence>
<dbReference type="InterPro" id="IPR017383">
    <property type="entry name" value="ARPC1"/>
</dbReference>
<dbReference type="PANTHER" id="PTHR10709">
    <property type="entry name" value="ACTIN-RELATED PROTEIN 2/3 COMPLEX SUBUNIT 1"/>
    <property type="match status" value="1"/>
</dbReference>
<comment type="caution">
    <text evidence="13">The sequence shown here is derived from an EMBL/GenBank/DDBJ whole genome shotgun (WGS) entry which is preliminary data.</text>
</comment>